<name>A0A917MLK3_9MICO</name>
<dbReference type="EMBL" id="BMJY01000005">
    <property type="protein sequence ID" value="GGH42921.1"/>
    <property type="molecule type" value="Genomic_DNA"/>
</dbReference>
<accession>A0A917MLK3</accession>
<evidence type="ECO:0000256" key="1">
    <source>
        <dbReference type="SAM" id="Phobius"/>
    </source>
</evidence>
<dbReference type="InterPro" id="IPR029058">
    <property type="entry name" value="AB_hydrolase_fold"/>
</dbReference>
<dbReference type="RefSeq" id="WP_188755787.1">
    <property type="nucleotide sequence ID" value="NZ_BMJY01000005.1"/>
</dbReference>
<sequence>MSLAWSAPQLGALPGDPDRLSDAGTRYAGVAEQIQSIADLLHALADEDASRGEAADHFRTEARGTATGIVEALPRYETTAAALTEYAVALRAAQDDALRAAEDLEDARAAVIPLYGALDSARLNADAAATREDDPPRWMLDEVTRLEQSIDTHEQTIRTSLALYEQAVEDRDRAAERAADLIEPVLEALNDGFWDDWNGFWRGVGDFFAGAGEWIASFAEWVFTALATLVTALIVLAVALTALSLLLAPGFALTLLATGTTPEQVLDAVIAASLALTVMLNAPMATLLAIEAIKPTPHLDYVGVSPVATHDRETGRAYSAYERLFQQAAALDELGGSDATVIEIVQVGTEDGRPVWRVTVPSTKDWEGFGFGIDQGAANDLGSNYALMLAPHHQAAYERMVVEAMTRAGIGPDDPVMVTGWSQGGILAAKMASDPASPFNIEAIAVAGAPVDHMAIPEDVSVVSLQHAGDPVHRLDGQAPPPDRAGWVTIGVDPSGGSGAGVLPVDVSQHSAALYADTAAALDSGDLVAAGAVDRATQDAYGAVAQSQGRFFADDEVAYVYRGAEGF</sequence>
<feature type="transmembrane region" description="Helical" evidence="1">
    <location>
        <begin position="268"/>
        <end position="290"/>
    </location>
</feature>
<dbReference type="AlphaFoldDB" id="A0A917MLK3"/>
<evidence type="ECO:0000313" key="4">
    <source>
        <dbReference type="Proteomes" id="UP000657592"/>
    </source>
</evidence>
<gene>
    <name evidence="3" type="ORF">GCM10010921_16460</name>
</gene>
<reference evidence="3" key="1">
    <citation type="journal article" date="2014" name="Int. J. Syst. Evol. Microbiol.">
        <title>Complete genome sequence of Corynebacterium casei LMG S-19264T (=DSM 44701T), isolated from a smear-ripened cheese.</title>
        <authorList>
            <consortium name="US DOE Joint Genome Institute (JGI-PGF)"/>
            <person name="Walter F."/>
            <person name="Albersmeier A."/>
            <person name="Kalinowski J."/>
            <person name="Ruckert C."/>
        </authorList>
    </citation>
    <scope>NUCLEOTIDE SEQUENCE</scope>
    <source>
        <strain evidence="3">CGMCC 1.15794</strain>
    </source>
</reference>
<protein>
    <recommendedName>
        <fullName evidence="2">Putative T7SS secretion signal domain-containing protein</fullName>
    </recommendedName>
</protein>
<keyword evidence="4" id="KW-1185">Reference proteome</keyword>
<reference evidence="3" key="2">
    <citation type="submission" date="2020-09" db="EMBL/GenBank/DDBJ databases">
        <authorList>
            <person name="Sun Q."/>
            <person name="Zhou Y."/>
        </authorList>
    </citation>
    <scope>NUCLEOTIDE SEQUENCE</scope>
    <source>
        <strain evidence="3">CGMCC 1.15794</strain>
    </source>
</reference>
<feature type="transmembrane region" description="Helical" evidence="1">
    <location>
        <begin position="221"/>
        <end position="248"/>
    </location>
</feature>
<proteinExistence type="predicted"/>
<keyword evidence="1" id="KW-1133">Transmembrane helix</keyword>
<evidence type="ECO:0000313" key="3">
    <source>
        <dbReference type="EMBL" id="GGH42921.1"/>
    </source>
</evidence>
<dbReference type="Gene3D" id="3.40.50.1820">
    <property type="entry name" value="alpha/beta hydrolase"/>
    <property type="match status" value="1"/>
</dbReference>
<dbReference type="SUPFAM" id="SSF53474">
    <property type="entry name" value="alpha/beta-Hydrolases"/>
    <property type="match status" value="1"/>
</dbReference>
<feature type="domain" description="Putative T7SS secretion signal" evidence="2">
    <location>
        <begin position="15"/>
        <end position="184"/>
    </location>
</feature>
<keyword evidence="1" id="KW-0472">Membrane</keyword>
<dbReference type="Pfam" id="PF21725">
    <property type="entry name" value="T7SS_signal"/>
    <property type="match status" value="1"/>
</dbReference>
<comment type="caution">
    <text evidence="3">The sequence shown here is derived from an EMBL/GenBank/DDBJ whole genome shotgun (WGS) entry which is preliminary data.</text>
</comment>
<organism evidence="3 4">
    <name type="scientific">Microbacterium album</name>
    <dbReference type="NCBI Taxonomy" id="2053191"/>
    <lineage>
        <taxon>Bacteria</taxon>
        <taxon>Bacillati</taxon>
        <taxon>Actinomycetota</taxon>
        <taxon>Actinomycetes</taxon>
        <taxon>Micrococcales</taxon>
        <taxon>Microbacteriaceae</taxon>
        <taxon>Microbacterium</taxon>
    </lineage>
</organism>
<keyword evidence="1" id="KW-0812">Transmembrane</keyword>
<dbReference type="Proteomes" id="UP000657592">
    <property type="component" value="Unassembled WGS sequence"/>
</dbReference>
<dbReference type="InterPro" id="IPR049082">
    <property type="entry name" value="T7SS_signal"/>
</dbReference>
<evidence type="ECO:0000259" key="2">
    <source>
        <dbReference type="Pfam" id="PF21725"/>
    </source>
</evidence>